<reference evidence="1" key="1">
    <citation type="journal article" date="2015" name="Nature">
        <title>Complex archaea that bridge the gap between prokaryotes and eukaryotes.</title>
        <authorList>
            <person name="Spang A."/>
            <person name="Saw J.H."/>
            <person name="Jorgensen S.L."/>
            <person name="Zaremba-Niedzwiedzka K."/>
            <person name="Martijn J."/>
            <person name="Lind A.E."/>
            <person name="van Eijk R."/>
            <person name="Schleper C."/>
            <person name="Guy L."/>
            <person name="Ettema T.J."/>
        </authorList>
    </citation>
    <scope>NUCLEOTIDE SEQUENCE</scope>
</reference>
<gene>
    <name evidence="1" type="ORF">LCGC14_3064690</name>
</gene>
<protein>
    <submittedName>
        <fullName evidence="1">Uncharacterized protein</fullName>
    </submittedName>
</protein>
<comment type="caution">
    <text evidence="1">The sequence shown here is derived from an EMBL/GenBank/DDBJ whole genome shotgun (WGS) entry which is preliminary data.</text>
</comment>
<name>A0A0F8WHV6_9ZZZZ</name>
<dbReference type="InterPro" id="IPR054194">
    <property type="entry name" value="DUF6899"/>
</dbReference>
<accession>A0A0F8WHV6</accession>
<dbReference type="AlphaFoldDB" id="A0A0F8WHV6"/>
<evidence type="ECO:0000313" key="1">
    <source>
        <dbReference type="EMBL" id="KKK56422.1"/>
    </source>
</evidence>
<proteinExistence type="predicted"/>
<dbReference type="EMBL" id="LAZR01065004">
    <property type="protein sequence ID" value="KKK56422.1"/>
    <property type="molecule type" value="Genomic_DNA"/>
</dbReference>
<organism evidence="1">
    <name type="scientific">marine sediment metagenome</name>
    <dbReference type="NCBI Taxonomy" id="412755"/>
    <lineage>
        <taxon>unclassified sequences</taxon>
        <taxon>metagenomes</taxon>
        <taxon>ecological metagenomes</taxon>
    </lineage>
</organism>
<sequence length="118" mass="13791">MPYIKKEDRQDYNKDLQHLMANLAKQGWKVGDVTYAMYCIVQHWFCDNPGYQTIALIRGMLAGVLSEFDRWYGFPYEDRKIRDNGSVRVTDIERELVQQGKLTYHVCPCCAHELVVKG</sequence>
<dbReference type="Pfam" id="PF21840">
    <property type="entry name" value="DUF6899"/>
    <property type="match status" value="1"/>
</dbReference>